<protein>
    <submittedName>
        <fullName evidence="3">Uncharacterized protein</fullName>
    </submittedName>
</protein>
<keyword evidence="4" id="KW-1185">Reference proteome</keyword>
<evidence type="ECO:0000313" key="3">
    <source>
        <dbReference type="EMBL" id="ADD45644.1"/>
    </source>
</evidence>
<feature type="compositionally biased region" description="Low complexity" evidence="1">
    <location>
        <begin position="233"/>
        <end position="259"/>
    </location>
</feature>
<feature type="region of interest" description="Disordered" evidence="1">
    <location>
        <begin position="136"/>
        <end position="259"/>
    </location>
</feature>
<feature type="transmembrane region" description="Helical" evidence="2">
    <location>
        <begin position="108"/>
        <end position="129"/>
    </location>
</feature>
<dbReference type="RefSeq" id="WP_013021215.1">
    <property type="nucleotide sequence ID" value="NC_013947.1"/>
</dbReference>
<dbReference type="HOGENOM" id="CLU_1073286_0_0_11"/>
<evidence type="ECO:0000313" key="4">
    <source>
        <dbReference type="Proteomes" id="UP000000844"/>
    </source>
</evidence>
<reference evidence="3 4" key="1">
    <citation type="journal article" date="2009" name="Stand. Genomic Sci.">
        <title>Complete genome sequence of Stackebrandtia nassauensis type strain (LLR-40K-21).</title>
        <authorList>
            <person name="Munk C."/>
            <person name="Lapidus A."/>
            <person name="Copeland A."/>
            <person name="Jando M."/>
            <person name="Mayilraj S."/>
            <person name="Glavina Del Rio T."/>
            <person name="Nolan M."/>
            <person name="Chen F."/>
            <person name="Lucas S."/>
            <person name="Tice H."/>
            <person name="Cheng J.F."/>
            <person name="Han C."/>
            <person name="Detter J.C."/>
            <person name="Bruce D."/>
            <person name="Goodwin L."/>
            <person name="Chain P."/>
            <person name="Pitluck S."/>
            <person name="Goker M."/>
            <person name="Ovchinikova G."/>
            <person name="Pati A."/>
            <person name="Ivanova N."/>
            <person name="Mavromatis K."/>
            <person name="Chen A."/>
            <person name="Palaniappan K."/>
            <person name="Land M."/>
            <person name="Hauser L."/>
            <person name="Chang Y.J."/>
            <person name="Jeffries C.D."/>
            <person name="Bristow J."/>
            <person name="Eisen J.A."/>
            <person name="Markowitz V."/>
            <person name="Hugenholtz P."/>
            <person name="Kyrpides N.C."/>
            <person name="Klenk H.P."/>
        </authorList>
    </citation>
    <scope>NUCLEOTIDE SEQUENCE [LARGE SCALE GENOMIC DNA]</scope>
    <source>
        <strain evidence="4">DSM 44728 / CIP 108903 / NRRL B-16338 / NBRC 102104 / LLR-40K-21</strain>
    </source>
</reference>
<dbReference type="AlphaFoldDB" id="D3Q164"/>
<organism evidence="3 4">
    <name type="scientific">Stackebrandtia nassauensis (strain DSM 44728 / CIP 108903 / NRRL B-16338 / NBRC 102104 / LLR-40K-21)</name>
    <dbReference type="NCBI Taxonomy" id="446470"/>
    <lineage>
        <taxon>Bacteria</taxon>
        <taxon>Bacillati</taxon>
        <taxon>Actinomycetota</taxon>
        <taxon>Actinomycetes</taxon>
        <taxon>Glycomycetales</taxon>
        <taxon>Glycomycetaceae</taxon>
        <taxon>Stackebrandtia</taxon>
    </lineage>
</organism>
<feature type="compositionally biased region" description="Basic and acidic residues" evidence="1">
    <location>
        <begin position="136"/>
        <end position="159"/>
    </location>
</feature>
<proteinExistence type="predicted"/>
<keyword evidence="2" id="KW-1133">Transmembrane helix</keyword>
<name>D3Q164_STANL</name>
<evidence type="ECO:0000256" key="2">
    <source>
        <dbReference type="SAM" id="Phobius"/>
    </source>
</evidence>
<feature type="transmembrane region" description="Helical" evidence="2">
    <location>
        <begin position="69"/>
        <end position="88"/>
    </location>
</feature>
<dbReference type="Proteomes" id="UP000000844">
    <property type="component" value="Chromosome"/>
</dbReference>
<accession>D3Q164</accession>
<dbReference type="EMBL" id="CP001778">
    <property type="protein sequence ID" value="ADD45644.1"/>
    <property type="molecule type" value="Genomic_DNA"/>
</dbReference>
<keyword evidence="2" id="KW-0812">Transmembrane</keyword>
<dbReference type="OrthoDB" id="3403858at2"/>
<feature type="transmembrane region" description="Helical" evidence="2">
    <location>
        <begin position="43"/>
        <end position="62"/>
    </location>
</feature>
<sequence length="259" mass="27170">MRHIASLLLGLVIAPLAWILIGAATIGLDPHGLYKEAVGKPNNVVAMAMFALAGIALGVLAVTRLSPAGPVTAAVIFGGLFAFFRFVAKDFTLPDLLEGVKVPTESATAAGESGVVLAVAALLAVAILMPSRWRGPDTDADRVVDTSELSSKPRTDTNRNTDAVDPFAPAFTDSERASTGGGGTTNFPSVGTGFDERPTDPFGGSGSRQPAVPEQRSPYADDAYGGQPYGDNGYDQRQSGGYQQQQQSQYGYGNEQQYR</sequence>
<keyword evidence="2" id="KW-0472">Membrane</keyword>
<dbReference type="KEGG" id="sna:Snas_6019"/>
<gene>
    <name evidence="3" type="ordered locus">Snas_6019</name>
</gene>
<evidence type="ECO:0000256" key="1">
    <source>
        <dbReference type="SAM" id="MobiDB-lite"/>
    </source>
</evidence>
<dbReference type="STRING" id="446470.Snas_6019"/>